<evidence type="ECO:0008006" key="4">
    <source>
        <dbReference type="Google" id="ProtNLM"/>
    </source>
</evidence>
<evidence type="ECO:0000313" key="2">
    <source>
        <dbReference type="EMBL" id="AWI08671.1"/>
    </source>
</evidence>
<name>A0A2U8E1F4_9BACT</name>
<dbReference type="KEGG" id="elut:CKA38_04845"/>
<keyword evidence="1" id="KW-0732">Signal</keyword>
<gene>
    <name evidence="2" type="ORF">CKA38_04845</name>
</gene>
<accession>A0A2U8E1F4</accession>
<dbReference type="Proteomes" id="UP000244896">
    <property type="component" value="Chromosome"/>
</dbReference>
<feature type="chain" id="PRO_5015934827" description="HEAT repeat domain-containing protein" evidence="1">
    <location>
        <begin position="21"/>
        <end position="484"/>
    </location>
</feature>
<feature type="signal peptide" evidence="1">
    <location>
        <begin position="1"/>
        <end position="20"/>
    </location>
</feature>
<evidence type="ECO:0000256" key="1">
    <source>
        <dbReference type="SAM" id="SignalP"/>
    </source>
</evidence>
<evidence type="ECO:0000313" key="3">
    <source>
        <dbReference type="Proteomes" id="UP000244896"/>
    </source>
</evidence>
<reference evidence="2 3" key="1">
    <citation type="journal article" date="2018" name="Syst. Appl. Microbiol.">
        <title>Ereboglobus luteus gen. nov. sp. nov. from cockroach guts, and new insights into the oxygen relationship of the genera Opitutus and Didymococcus (Verrucomicrobia: Opitutaceae).</title>
        <authorList>
            <person name="Tegtmeier D."/>
            <person name="Belitz A."/>
            <person name="Radek R."/>
            <person name="Heimerl T."/>
            <person name="Brune A."/>
        </authorList>
    </citation>
    <scope>NUCLEOTIDE SEQUENCE [LARGE SCALE GENOMIC DNA]</scope>
    <source>
        <strain evidence="2 3">Ho45</strain>
    </source>
</reference>
<dbReference type="EMBL" id="CP023004">
    <property type="protein sequence ID" value="AWI08671.1"/>
    <property type="molecule type" value="Genomic_DNA"/>
</dbReference>
<organism evidence="2 3">
    <name type="scientific">Ereboglobus luteus</name>
    <dbReference type="NCBI Taxonomy" id="1796921"/>
    <lineage>
        <taxon>Bacteria</taxon>
        <taxon>Pseudomonadati</taxon>
        <taxon>Verrucomicrobiota</taxon>
        <taxon>Opitutia</taxon>
        <taxon>Opitutales</taxon>
        <taxon>Opitutaceae</taxon>
        <taxon>Ereboglobus</taxon>
    </lineage>
</organism>
<keyword evidence="3" id="KW-1185">Reference proteome</keyword>
<dbReference type="AlphaFoldDB" id="A0A2U8E1F4"/>
<protein>
    <recommendedName>
        <fullName evidence="4">HEAT repeat domain-containing protein</fullName>
    </recommendedName>
</protein>
<proteinExistence type="predicted"/>
<sequence length="484" mass="52739">MKKIITPLILLLAVTCVCHAQSQPLYPAPDMAQVRQLQQCDFGSGETETKAINDLVFAVYYHNNDKDFCARMEKALLDELAGGKGTPRYRMMLAQLVQAVGVQKAGAKRFEKIIAAEKDESVRSRLAEALAHTKRGTSIIAEKQLSIPSALPASAQDQALLIDYLANHPEIPLPAYLAFENLNDQTKPRLVYALLARGKNEMNLWALDPATPELALALGCAFSKETKDAQTLTRLLSFAPMLDKEQAAQMAIYLAQAPLPSRADVLAGALGSQDSSVSKLAASALALMDLSHFGRKFLAGYDSANADEKRAMLKVCESLADEYVFCEIARRLPVETNAPLRTAMQRSLMRISQAVFTPAMFAAVENAYAQTAAPAKAFWLRFAPLHDSENAIALCKRAHAENLKSDAIKTLGAWKSSLAVDALVSISKEAADDHERLLAQTTLITLMERVGAKSPALDYLRKNAANDDVKAATQRLADAKPKKK</sequence>
<dbReference type="RefSeq" id="WP_108824479.1">
    <property type="nucleotide sequence ID" value="NZ_CP023004.1"/>
</dbReference>